<dbReference type="EMBL" id="CM055728">
    <property type="protein sequence ID" value="KAJ8016399.1"/>
    <property type="molecule type" value="Genomic_DNA"/>
</dbReference>
<dbReference type="Proteomes" id="UP001157502">
    <property type="component" value="Chromosome 1"/>
</dbReference>
<sequence>MNNLAFSLDADDPMEHSPREHSQHDTVSNGLDLWTSEPQHRLHASSHHLISRPIMLCTPERDQVVPSFQRLSVYEQGPSRVPKPLPPLPDLGDISSDEAADSEVEFFIDERSRLLPPRCSTKAQDVRYDAHRRHTVRGWGQVNYALQDQSPGTSGSARVVSSSTAMPRAREWGSHEASGWEDSGGTSTARDYQVTKHPEPESMVAATKDVTSKQPDRPQRSKLRRSQSGPSGSFKPSGVRTSCHLQHQHGGCRGQPQVDMPVVPPRIPIHQYPTKAADDQHITRNHDKHTPPVPPRVPIVPPCGSSRPPSPKSLPIYVNGVMPPTQSFAPNPKFVSHDPQMPQQPKGRHSGPSLGPRSPCIVPVMEDGRKDSATHYFLLPRRPSYMDRLERFL</sequence>
<comment type="caution">
    <text evidence="1">The sequence shown here is derived from an EMBL/GenBank/DDBJ whole genome shotgun (WGS) entry which is preliminary data.</text>
</comment>
<evidence type="ECO:0000313" key="1">
    <source>
        <dbReference type="EMBL" id="KAJ8016399.1"/>
    </source>
</evidence>
<keyword evidence="2" id="KW-1185">Reference proteome</keyword>
<gene>
    <name evidence="1" type="ORF">DPEC_G00006820</name>
</gene>
<reference evidence="1" key="1">
    <citation type="submission" date="2021-05" db="EMBL/GenBank/DDBJ databases">
        <authorList>
            <person name="Pan Q."/>
            <person name="Jouanno E."/>
            <person name="Zahm M."/>
            <person name="Klopp C."/>
            <person name="Cabau C."/>
            <person name="Louis A."/>
            <person name="Berthelot C."/>
            <person name="Parey E."/>
            <person name="Roest Crollius H."/>
            <person name="Montfort J."/>
            <person name="Robinson-Rechavi M."/>
            <person name="Bouchez O."/>
            <person name="Lampietro C."/>
            <person name="Lopez Roques C."/>
            <person name="Donnadieu C."/>
            <person name="Postlethwait J."/>
            <person name="Bobe J."/>
            <person name="Dillon D."/>
            <person name="Chandos A."/>
            <person name="von Hippel F."/>
            <person name="Guiguen Y."/>
        </authorList>
    </citation>
    <scope>NUCLEOTIDE SEQUENCE</scope>
    <source>
        <strain evidence="1">YG-Jan2019</strain>
    </source>
</reference>
<proteinExistence type="predicted"/>
<evidence type="ECO:0000313" key="2">
    <source>
        <dbReference type="Proteomes" id="UP001157502"/>
    </source>
</evidence>
<name>A0ACC2HK85_DALPE</name>
<organism evidence="1 2">
    <name type="scientific">Dallia pectoralis</name>
    <name type="common">Alaska blackfish</name>
    <dbReference type="NCBI Taxonomy" id="75939"/>
    <lineage>
        <taxon>Eukaryota</taxon>
        <taxon>Metazoa</taxon>
        <taxon>Chordata</taxon>
        <taxon>Craniata</taxon>
        <taxon>Vertebrata</taxon>
        <taxon>Euteleostomi</taxon>
        <taxon>Actinopterygii</taxon>
        <taxon>Neopterygii</taxon>
        <taxon>Teleostei</taxon>
        <taxon>Protacanthopterygii</taxon>
        <taxon>Esociformes</taxon>
        <taxon>Umbridae</taxon>
        <taxon>Dallia</taxon>
    </lineage>
</organism>
<protein>
    <submittedName>
        <fullName evidence="1">Uncharacterized protein</fullName>
    </submittedName>
</protein>
<accession>A0ACC2HK85</accession>